<evidence type="ECO:0000256" key="1">
    <source>
        <dbReference type="SAM" id="Phobius"/>
    </source>
</evidence>
<protein>
    <recommendedName>
        <fullName evidence="4">Bypass of forespore C C-terminal domain-containing protein</fullName>
    </recommendedName>
</protein>
<name>A0ABX2I874_BLAHA</name>
<comment type="caution">
    <text evidence="2">The sequence shown here is derived from an EMBL/GenBank/DDBJ whole genome shotgun (WGS) entry which is preliminary data.</text>
</comment>
<feature type="transmembrane region" description="Helical" evidence="1">
    <location>
        <begin position="6"/>
        <end position="25"/>
    </location>
</feature>
<evidence type="ECO:0000313" key="2">
    <source>
        <dbReference type="EMBL" id="NSJ86535.1"/>
    </source>
</evidence>
<dbReference type="EMBL" id="JAAITA010000013">
    <property type="protein sequence ID" value="NSJ86535.1"/>
    <property type="molecule type" value="Genomic_DNA"/>
</dbReference>
<proteinExistence type="predicted"/>
<keyword evidence="1" id="KW-0812">Transmembrane</keyword>
<sequence length="162" mass="18713">MKRIIYSVGFFLIVLFLCTGFMLSYQVADLKDRIYDLEESSAQVQQQVSAVSANPKGQDFIFQRYEEGILKQECYRITAYGEQRVILRRENTETVSENAKEGYQLRLENGCVVVYEKADNTVFEYTDIPLEALPKDLQAEVLLGKDLKTLDELYSFLENYSS</sequence>
<gene>
    <name evidence="2" type="ORF">G5A70_10230</name>
</gene>
<dbReference type="RefSeq" id="WP_173749549.1">
    <property type="nucleotide sequence ID" value="NZ_JAAITA010000013.1"/>
</dbReference>
<evidence type="ECO:0008006" key="4">
    <source>
        <dbReference type="Google" id="ProtNLM"/>
    </source>
</evidence>
<keyword evidence="1" id="KW-1133">Transmembrane helix</keyword>
<accession>A0ABX2I874</accession>
<keyword evidence="3" id="KW-1185">Reference proteome</keyword>
<reference evidence="2 3" key="1">
    <citation type="journal article" date="2020" name="Cell Host Microbe">
        <title>Functional and Genomic Variation between Human-Derived Isolates of Lachnospiraceae Reveals Inter- and Intra-Species Diversity.</title>
        <authorList>
            <person name="Sorbara M.T."/>
            <person name="Littmann E.R."/>
            <person name="Fontana E."/>
            <person name="Moody T.U."/>
            <person name="Kohout C.E."/>
            <person name="Gjonbalaj M."/>
            <person name="Eaton V."/>
            <person name="Seok R."/>
            <person name="Leiner I.M."/>
            <person name="Pamer E.G."/>
        </authorList>
    </citation>
    <scope>NUCLEOTIDE SEQUENCE [LARGE SCALE GENOMIC DNA]</scope>
    <source>
        <strain evidence="2 3">MSK.15.26</strain>
    </source>
</reference>
<evidence type="ECO:0000313" key="3">
    <source>
        <dbReference type="Proteomes" id="UP000822142"/>
    </source>
</evidence>
<dbReference type="Proteomes" id="UP000822142">
    <property type="component" value="Unassembled WGS sequence"/>
</dbReference>
<organism evidence="2 3">
    <name type="scientific">Blautia hansenii</name>
    <name type="common">Ruminococcus hansenii</name>
    <dbReference type="NCBI Taxonomy" id="1322"/>
    <lineage>
        <taxon>Bacteria</taxon>
        <taxon>Bacillati</taxon>
        <taxon>Bacillota</taxon>
        <taxon>Clostridia</taxon>
        <taxon>Lachnospirales</taxon>
        <taxon>Lachnospiraceae</taxon>
        <taxon>Blautia</taxon>
    </lineage>
</organism>
<keyword evidence="1" id="KW-0472">Membrane</keyword>